<name>A0A3P6EGT0_BRAOL</name>
<sequence>MLRDSSFGDDYEKEIGALLGEQQAFQRRRWVWWRK</sequence>
<protein>
    <submittedName>
        <fullName evidence="1">Uncharacterized protein</fullName>
    </submittedName>
</protein>
<dbReference type="AlphaFoldDB" id="A0A3P6EGT0"/>
<evidence type="ECO:0000313" key="1">
    <source>
        <dbReference type="EMBL" id="VDD43673.1"/>
    </source>
</evidence>
<organism evidence="1">
    <name type="scientific">Brassica oleracea</name>
    <name type="common">Wild cabbage</name>
    <dbReference type="NCBI Taxonomy" id="3712"/>
    <lineage>
        <taxon>Eukaryota</taxon>
        <taxon>Viridiplantae</taxon>
        <taxon>Streptophyta</taxon>
        <taxon>Embryophyta</taxon>
        <taxon>Tracheophyta</taxon>
        <taxon>Spermatophyta</taxon>
        <taxon>Magnoliopsida</taxon>
        <taxon>eudicotyledons</taxon>
        <taxon>Gunneridae</taxon>
        <taxon>Pentapetalae</taxon>
        <taxon>rosids</taxon>
        <taxon>malvids</taxon>
        <taxon>Brassicales</taxon>
        <taxon>Brassicaceae</taxon>
        <taxon>Brassiceae</taxon>
        <taxon>Brassica</taxon>
    </lineage>
</organism>
<dbReference type="EMBL" id="LR031877">
    <property type="protein sequence ID" value="VDD43673.1"/>
    <property type="molecule type" value="Genomic_DNA"/>
</dbReference>
<reference evidence="1" key="1">
    <citation type="submission" date="2018-11" db="EMBL/GenBank/DDBJ databases">
        <authorList>
            <consortium name="Genoscope - CEA"/>
            <person name="William W."/>
        </authorList>
    </citation>
    <scope>NUCLEOTIDE SEQUENCE</scope>
</reference>
<gene>
    <name evidence="1" type="ORF">BOLC5T31220H</name>
</gene>
<proteinExistence type="predicted"/>
<accession>A0A3P6EGT0</accession>